<organism evidence="2 3">
    <name type="scientific">Fodinibius salsisoli</name>
    <dbReference type="NCBI Taxonomy" id="2820877"/>
    <lineage>
        <taxon>Bacteria</taxon>
        <taxon>Pseudomonadati</taxon>
        <taxon>Balneolota</taxon>
        <taxon>Balneolia</taxon>
        <taxon>Balneolales</taxon>
        <taxon>Balneolaceae</taxon>
        <taxon>Fodinibius</taxon>
    </lineage>
</organism>
<evidence type="ECO:0000313" key="3">
    <source>
        <dbReference type="Proteomes" id="UP001207918"/>
    </source>
</evidence>
<evidence type="ECO:0000259" key="1">
    <source>
        <dbReference type="Pfam" id="PF00561"/>
    </source>
</evidence>
<name>A0ABT3PLF8_9BACT</name>
<dbReference type="PANTHER" id="PTHR43798">
    <property type="entry name" value="MONOACYLGLYCEROL LIPASE"/>
    <property type="match status" value="1"/>
</dbReference>
<dbReference type="InterPro" id="IPR050266">
    <property type="entry name" value="AB_hydrolase_sf"/>
</dbReference>
<dbReference type="Proteomes" id="UP001207918">
    <property type="component" value="Unassembled WGS sequence"/>
</dbReference>
<dbReference type="PRINTS" id="PR00111">
    <property type="entry name" value="ABHYDROLASE"/>
</dbReference>
<protein>
    <submittedName>
        <fullName evidence="2">Alpha/beta hydrolase</fullName>
    </submittedName>
</protein>
<dbReference type="InterPro" id="IPR000073">
    <property type="entry name" value="AB_hydrolase_1"/>
</dbReference>
<dbReference type="PANTHER" id="PTHR43798:SF33">
    <property type="entry name" value="HYDROLASE, PUTATIVE (AFU_ORTHOLOGUE AFUA_2G14860)-RELATED"/>
    <property type="match status" value="1"/>
</dbReference>
<gene>
    <name evidence="2" type="ORF">J6I44_07945</name>
</gene>
<dbReference type="RefSeq" id="WP_265765516.1">
    <property type="nucleotide sequence ID" value="NZ_JAGGJA010000004.1"/>
</dbReference>
<accession>A0ABT3PLF8</accession>
<dbReference type="Pfam" id="PF00561">
    <property type="entry name" value="Abhydrolase_1"/>
    <property type="match status" value="1"/>
</dbReference>
<keyword evidence="3" id="KW-1185">Reference proteome</keyword>
<dbReference type="Gene3D" id="3.40.50.1820">
    <property type="entry name" value="alpha/beta hydrolase"/>
    <property type="match status" value="1"/>
</dbReference>
<evidence type="ECO:0000313" key="2">
    <source>
        <dbReference type="EMBL" id="MCW9706785.1"/>
    </source>
</evidence>
<proteinExistence type="predicted"/>
<comment type="caution">
    <text evidence="2">The sequence shown here is derived from an EMBL/GenBank/DDBJ whole genome shotgun (WGS) entry which is preliminary data.</text>
</comment>
<dbReference type="GO" id="GO:0016787">
    <property type="term" value="F:hydrolase activity"/>
    <property type="evidence" value="ECO:0007669"/>
    <property type="project" value="UniProtKB-KW"/>
</dbReference>
<sequence length="301" mass="33869">MYTLLSDHSTKQSSTSNSKYRGELLADIPATEHRMDLAGISTAVLVSGEGEPIILLHGPGETSLWWMRVIPGLVKNHRLIVPDLPGHGASKVSHDALDTDLVFQWLSELITKTCSTSPILVGHILGGAISARFAVNHGEQIKQLVLVDSLGLDKFRPTPGFAFGLFRFMIWPTEKNFDKFFPHCMYDVDELQNQMGEKWKPFVEYNLECARDKERSDALQLLMKTLGIPKIPDDDLQKIDVPTALIWGRHDKANKLKIAHKVSQRYGWPLHIIEKTRDDPKLERPGPFMDTLSTILQGTKP</sequence>
<feature type="domain" description="AB hydrolase-1" evidence="1">
    <location>
        <begin position="52"/>
        <end position="260"/>
    </location>
</feature>
<dbReference type="EMBL" id="JAGGJA010000004">
    <property type="protein sequence ID" value="MCW9706785.1"/>
    <property type="molecule type" value="Genomic_DNA"/>
</dbReference>
<keyword evidence="2" id="KW-0378">Hydrolase</keyword>
<reference evidence="2 3" key="1">
    <citation type="submission" date="2021-03" db="EMBL/GenBank/DDBJ databases">
        <title>Aliifodinibius sp. nov., a new bacterium isolated from saline soil.</title>
        <authorList>
            <person name="Galisteo C."/>
            <person name="De La Haba R."/>
            <person name="Sanchez-Porro C."/>
            <person name="Ventosa A."/>
        </authorList>
    </citation>
    <scope>NUCLEOTIDE SEQUENCE [LARGE SCALE GENOMIC DNA]</scope>
    <source>
        <strain evidence="2 3">1BSP15-2V2</strain>
    </source>
</reference>
<dbReference type="SUPFAM" id="SSF53474">
    <property type="entry name" value="alpha/beta-Hydrolases"/>
    <property type="match status" value="1"/>
</dbReference>
<dbReference type="InterPro" id="IPR029058">
    <property type="entry name" value="AB_hydrolase_fold"/>
</dbReference>